<protein>
    <recommendedName>
        <fullName evidence="1">PRISE-like Rossmann-fold domain-containing protein</fullName>
    </recommendedName>
</protein>
<dbReference type="GO" id="GO:0016627">
    <property type="term" value="F:oxidoreductase activity, acting on the CH-CH group of donors"/>
    <property type="evidence" value="ECO:0007669"/>
    <property type="project" value="UniProtKB-ARBA"/>
</dbReference>
<comment type="caution">
    <text evidence="2">The sequence shown here is derived from an EMBL/GenBank/DDBJ whole genome shotgun (WGS) entry which is preliminary data.</text>
</comment>
<dbReference type="EMBL" id="JAXIOK010000015">
    <property type="protein sequence ID" value="KAK4753486.1"/>
    <property type="molecule type" value="Genomic_DNA"/>
</dbReference>
<dbReference type="Gene3D" id="3.40.50.720">
    <property type="entry name" value="NAD(P)-binding Rossmann-like Domain"/>
    <property type="match status" value="1"/>
</dbReference>
<evidence type="ECO:0000259" key="1">
    <source>
        <dbReference type="Pfam" id="PF22917"/>
    </source>
</evidence>
<dbReference type="PANTHER" id="PTHR32487">
    <property type="entry name" value="3-OXO-DELTA(4,5)-STEROID 5-BETA-REDUCTASE"/>
    <property type="match status" value="1"/>
</dbReference>
<reference evidence="2 3" key="1">
    <citation type="journal article" date="2023" name="Hortic Res">
        <title>Pangenome of water caltrop reveals structural variations and asymmetric subgenome divergence after allopolyploidization.</title>
        <authorList>
            <person name="Zhang X."/>
            <person name="Chen Y."/>
            <person name="Wang L."/>
            <person name="Yuan Y."/>
            <person name="Fang M."/>
            <person name="Shi L."/>
            <person name="Lu R."/>
            <person name="Comes H.P."/>
            <person name="Ma Y."/>
            <person name="Chen Y."/>
            <person name="Huang G."/>
            <person name="Zhou Y."/>
            <person name="Zheng Z."/>
            <person name="Qiu Y."/>
        </authorList>
    </citation>
    <scope>NUCLEOTIDE SEQUENCE [LARGE SCALE GENOMIC DNA]</scope>
    <source>
        <tissue evidence="2">Roots</tissue>
    </source>
</reference>
<dbReference type="InterPro" id="IPR055222">
    <property type="entry name" value="PRISE-like_Rossmann-fold"/>
</dbReference>
<dbReference type="InterPro" id="IPR036291">
    <property type="entry name" value="NAD(P)-bd_dom_sf"/>
</dbReference>
<dbReference type="GO" id="GO:0006629">
    <property type="term" value="P:lipid metabolic process"/>
    <property type="evidence" value="ECO:0007669"/>
    <property type="project" value="UniProtKB-ARBA"/>
</dbReference>
<dbReference type="SUPFAM" id="SSF51735">
    <property type="entry name" value="NAD(P)-binding Rossmann-fold domains"/>
    <property type="match status" value="1"/>
</dbReference>
<keyword evidence="3" id="KW-1185">Reference proteome</keyword>
<accession>A0AAN7JSQ5</accession>
<proteinExistence type="predicted"/>
<dbReference type="CDD" id="cd08948">
    <property type="entry name" value="5beta-POR_like_SDR_a"/>
    <property type="match status" value="1"/>
</dbReference>
<dbReference type="Proteomes" id="UP001345219">
    <property type="component" value="Chromosome 2"/>
</dbReference>
<evidence type="ECO:0000313" key="2">
    <source>
        <dbReference type="EMBL" id="KAK4753486.1"/>
    </source>
</evidence>
<sequence>MIRSCTFYPPPLKPAPIYAESVHLKLINFLSSTMASDETISPSGNGKPIKGHVAVIFGVTGLVGKELARKLTSKPEWRVYGVARRGEYEQINLMSPRPPSSYHFISCDLLDPLETQQKVSKLEDATHIFWVTWASQFPLDTPECCQQNKAMMTNALDALLPKATSLRHVSLQTGLKHYVSIATLQTGQDLLVNQERHFDEECPRVIMHNNGGTNFYYDLEDLLKERLSRLTAAAGGKVAWSVHRPGLILGSSRKTLYNFMGSLCVYGAICKYLNLPFIFGGTKERWEEVSIDGSDARLVADQHIWVSTTDSIASSFESGQAFNSINGTSFTWKEIWPLIGEKFGLHVEQQKTTFNQDHWYSSSMGDKKGVWREIVEKEGLMETEMEDLANWDFLDSLLRCPIKLLATRHKVDRLGFHTRYEMLESISYWIDFMKHEKLIP</sequence>
<feature type="domain" description="PRISE-like Rossmann-fold" evidence="1">
    <location>
        <begin position="115"/>
        <end position="382"/>
    </location>
</feature>
<name>A0AAN7JSQ5_9MYRT</name>
<gene>
    <name evidence="2" type="ORF">SAY87_001590</name>
</gene>
<dbReference type="Pfam" id="PF22917">
    <property type="entry name" value="PRISE"/>
    <property type="match status" value="1"/>
</dbReference>
<dbReference type="AlphaFoldDB" id="A0AAN7JSQ5"/>
<evidence type="ECO:0000313" key="3">
    <source>
        <dbReference type="Proteomes" id="UP001345219"/>
    </source>
</evidence>
<organism evidence="2 3">
    <name type="scientific">Trapa incisa</name>
    <dbReference type="NCBI Taxonomy" id="236973"/>
    <lineage>
        <taxon>Eukaryota</taxon>
        <taxon>Viridiplantae</taxon>
        <taxon>Streptophyta</taxon>
        <taxon>Embryophyta</taxon>
        <taxon>Tracheophyta</taxon>
        <taxon>Spermatophyta</taxon>
        <taxon>Magnoliopsida</taxon>
        <taxon>eudicotyledons</taxon>
        <taxon>Gunneridae</taxon>
        <taxon>Pentapetalae</taxon>
        <taxon>rosids</taxon>
        <taxon>malvids</taxon>
        <taxon>Myrtales</taxon>
        <taxon>Lythraceae</taxon>
        <taxon>Trapa</taxon>
    </lineage>
</organism>
<dbReference type="PANTHER" id="PTHR32487:SF12">
    <property type="entry name" value="3-OXO-DELTA(4,5)-STEROID 5-BETA-REDUCTASE"/>
    <property type="match status" value="1"/>
</dbReference>